<organism evidence="2 3">
    <name type="scientific">Oleomonas cavernae</name>
    <dbReference type="NCBI Taxonomy" id="2320859"/>
    <lineage>
        <taxon>Bacteria</taxon>
        <taxon>Pseudomonadati</taxon>
        <taxon>Pseudomonadota</taxon>
        <taxon>Alphaproteobacteria</taxon>
        <taxon>Acetobacterales</taxon>
        <taxon>Acetobacteraceae</taxon>
        <taxon>Oleomonas</taxon>
    </lineage>
</organism>
<reference evidence="2 3" key="1">
    <citation type="submission" date="2018-09" db="EMBL/GenBank/DDBJ databases">
        <authorList>
            <person name="Zhu H."/>
        </authorList>
    </citation>
    <scope>NUCLEOTIDE SEQUENCE [LARGE SCALE GENOMIC DNA]</scope>
    <source>
        <strain evidence="2 3">K1W22B-8</strain>
    </source>
</reference>
<accession>A0A418W8G9</accession>
<gene>
    <name evidence="2" type="ORF">D3874_03920</name>
</gene>
<evidence type="ECO:0008006" key="4">
    <source>
        <dbReference type="Google" id="ProtNLM"/>
    </source>
</evidence>
<comment type="caution">
    <text evidence="2">The sequence shown here is derived from an EMBL/GenBank/DDBJ whole genome shotgun (WGS) entry which is preliminary data.</text>
</comment>
<sequence length="456" mass="47575">MFVVAVLPFTFRTERADAAADSQMVPKVDYSATYTIEPDGETMTMAHHDGIIRLEMGAAGEAIAILLEPLAHRAIMLMQGMAIELDTRQGSPGISAKPGVGPGDVLGGSRIDPTPLGSKTIAGLTCVVYDAICNAGGEEVHSRVCLTPDNVMLESVSTDPGKPFTMTATQVSIAPQDPARFSPPAGVQVMSMDQMMQGMGECPVCRSGEGTGTRPGDLSPRGGRGSIGARSGGSAMSRLATLAATTALCALAALPAAADPLPLPKVDYAATYTVTPGGQTMQLAHHQGLMRMDMTERGQPMTGFMNLHTNRMFVLLQSPMLMAFEMDMSQPIPGAPGAAGGMSPQKMMTEADVTLTRIGTRTIAGVGCTFYDAIGTLGKDRVDAKVCLTPDNVLLYSETVDQGKTYVVTATRVSLTPQDPGRFQVPAGVPIMPAEQMMQGLGGIGGLGGLRIPGLN</sequence>
<evidence type="ECO:0000256" key="1">
    <source>
        <dbReference type="SAM" id="MobiDB-lite"/>
    </source>
</evidence>
<proteinExistence type="predicted"/>
<keyword evidence="3" id="KW-1185">Reference proteome</keyword>
<dbReference type="AlphaFoldDB" id="A0A418W8G9"/>
<dbReference type="Proteomes" id="UP000284605">
    <property type="component" value="Unassembled WGS sequence"/>
</dbReference>
<evidence type="ECO:0000313" key="2">
    <source>
        <dbReference type="EMBL" id="RJF86286.1"/>
    </source>
</evidence>
<feature type="region of interest" description="Disordered" evidence="1">
    <location>
        <begin position="208"/>
        <end position="232"/>
    </location>
</feature>
<protein>
    <recommendedName>
        <fullName evidence="4">DUF4412 domain-containing protein</fullName>
    </recommendedName>
</protein>
<name>A0A418W8G9_9PROT</name>
<evidence type="ECO:0000313" key="3">
    <source>
        <dbReference type="Proteomes" id="UP000284605"/>
    </source>
</evidence>
<dbReference type="EMBL" id="QYUK01000011">
    <property type="protein sequence ID" value="RJF86286.1"/>
    <property type="molecule type" value="Genomic_DNA"/>
</dbReference>